<evidence type="ECO:0000313" key="2">
    <source>
        <dbReference type="EMBL" id="SFO60168.1"/>
    </source>
</evidence>
<keyword evidence="3" id="KW-1185">Reference proteome</keyword>
<dbReference type="AlphaFoldDB" id="A0A1I5IHQ2"/>
<sequence>MIGIKKLSLRSRPSASTKSHNFKDADMASSGNRQHVAGLDLATGSRHLLFVHTHIASRDKFGRQASGLGDSGKPEPLVYAQFGTFFAHHSPNKKARRKAAL</sequence>
<dbReference type="Proteomes" id="UP000199236">
    <property type="component" value="Unassembled WGS sequence"/>
</dbReference>
<reference evidence="2 3" key="1">
    <citation type="submission" date="2016-10" db="EMBL/GenBank/DDBJ databases">
        <authorList>
            <person name="de Groot N.N."/>
        </authorList>
    </citation>
    <scope>NUCLEOTIDE SEQUENCE [LARGE SCALE GENOMIC DNA]</scope>
    <source>
        <strain evidence="2 3">CGMCC 1.9157</strain>
    </source>
</reference>
<evidence type="ECO:0000313" key="3">
    <source>
        <dbReference type="Proteomes" id="UP000199236"/>
    </source>
</evidence>
<gene>
    <name evidence="2" type="ORF">SAMN04488056_1098</name>
</gene>
<dbReference type="EMBL" id="FOVR01000009">
    <property type="protein sequence ID" value="SFO60168.1"/>
    <property type="molecule type" value="Genomic_DNA"/>
</dbReference>
<protein>
    <submittedName>
        <fullName evidence="2">Uncharacterized protein</fullName>
    </submittedName>
</protein>
<accession>A0A1I5IHQ2</accession>
<organism evidence="2 3">
    <name type="scientific">Cohaesibacter marisflavi</name>
    <dbReference type="NCBI Taxonomy" id="655353"/>
    <lineage>
        <taxon>Bacteria</taxon>
        <taxon>Pseudomonadati</taxon>
        <taxon>Pseudomonadota</taxon>
        <taxon>Alphaproteobacteria</taxon>
        <taxon>Hyphomicrobiales</taxon>
        <taxon>Cohaesibacteraceae</taxon>
    </lineage>
</organism>
<name>A0A1I5IHQ2_9HYPH</name>
<proteinExistence type="predicted"/>
<feature type="region of interest" description="Disordered" evidence="1">
    <location>
        <begin position="1"/>
        <end position="31"/>
    </location>
</feature>
<evidence type="ECO:0000256" key="1">
    <source>
        <dbReference type="SAM" id="MobiDB-lite"/>
    </source>
</evidence>